<protein>
    <recommendedName>
        <fullName evidence="19">Cytochrome P450</fullName>
    </recommendedName>
</protein>
<evidence type="ECO:0000256" key="8">
    <source>
        <dbReference type="ARBA" id="ARBA00022848"/>
    </source>
</evidence>
<dbReference type="GO" id="GO:0005506">
    <property type="term" value="F:iron ion binding"/>
    <property type="evidence" value="ECO:0007669"/>
    <property type="project" value="InterPro"/>
</dbReference>
<evidence type="ECO:0000256" key="5">
    <source>
        <dbReference type="ARBA" id="ARBA00022617"/>
    </source>
</evidence>
<dbReference type="InterPro" id="IPR002401">
    <property type="entry name" value="Cyt_P450_E_grp-I"/>
</dbReference>
<feature type="transmembrane region" description="Helical" evidence="16">
    <location>
        <begin position="52"/>
        <end position="71"/>
    </location>
</feature>
<dbReference type="PANTHER" id="PTHR24292:SF100">
    <property type="entry name" value="CYTOCHROME P450 6A16, ISOFORM B-RELATED"/>
    <property type="match status" value="1"/>
</dbReference>
<keyword evidence="9 14" id="KW-0560">Oxidoreductase</keyword>
<evidence type="ECO:0000313" key="18">
    <source>
        <dbReference type="Proteomes" id="UP001162156"/>
    </source>
</evidence>
<keyword evidence="6 13" id="KW-0479">Metal-binding</keyword>
<dbReference type="Gene3D" id="1.10.630.10">
    <property type="entry name" value="Cytochrome P450"/>
    <property type="match status" value="1"/>
</dbReference>
<evidence type="ECO:0000256" key="13">
    <source>
        <dbReference type="PIRSR" id="PIRSR602401-1"/>
    </source>
</evidence>
<comment type="caution">
    <text evidence="17">The sequence shown here is derived from an EMBL/GenBank/DDBJ whole genome shotgun (WGS) entry which is preliminary data.</text>
</comment>
<dbReference type="CDD" id="cd11056">
    <property type="entry name" value="CYP6-like"/>
    <property type="match status" value="1"/>
</dbReference>
<dbReference type="Proteomes" id="UP001162156">
    <property type="component" value="Unassembled WGS sequence"/>
</dbReference>
<accession>A0AAV8YEV5</accession>
<keyword evidence="18" id="KW-1185">Reference proteome</keyword>
<dbReference type="PANTHER" id="PTHR24292">
    <property type="entry name" value="CYTOCHROME P450"/>
    <property type="match status" value="1"/>
</dbReference>
<evidence type="ECO:0000256" key="11">
    <source>
        <dbReference type="ARBA" id="ARBA00023033"/>
    </source>
</evidence>
<name>A0AAV8YEV5_9CUCU</name>
<evidence type="ECO:0000256" key="10">
    <source>
        <dbReference type="ARBA" id="ARBA00023004"/>
    </source>
</evidence>
<keyword evidence="16" id="KW-0812">Transmembrane</keyword>
<dbReference type="InterPro" id="IPR050476">
    <property type="entry name" value="Insect_CytP450_Detox"/>
</dbReference>
<dbReference type="FunFam" id="1.10.630.10:FF:000182">
    <property type="entry name" value="Cytochrome P450 3A4"/>
    <property type="match status" value="1"/>
</dbReference>
<dbReference type="GO" id="GO:0004497">
    <property type="term" value="F:monooxygenase activity"/>
    <property type="evidence" value="ECO:0007669"/>
    <property type="project" value="UniProtKB-KW"/>
</dbReference>
<evidence type="ECO:0000256" key="2">
    <source>
        <dbReference type="ARBA" id="ARBA00004174"/>
    </source>
</evidence>
<dbReference type="Pfam" id="PF00067">
    <property type="entry name" value="p450"/>
    <property type="match status" value="2"/>
</dbReference>
<evidence type="ECO:0000256" key="3">
    <source>
        <dbReference type="ARBA" id="ARBA00004406"/>
    </source>
</evidence>
<keyword evidence="8" id="KW-0492">Microsome</keyword>
<comment type="cofactor">
    <cofactor evidence="1 13">
        <name>heme</name>
        <dbReference type="ChEBI" id="CHEBI:30413"/>
    </cofactor>
</comment>
<dbReference type="PROSITE" id="PS00086">
    <property type="entry name" value="CYTOCHROME_P450"/>
    <property type="match status" value="1"/>
</dbReference>
<keyword evidence="10 13" id="KW-0408">Iron</keyword>
<evidence type="ECO:0000313" key="17">
    <source>
        <dbReference type="EMBL" id="KAJ8949550.1"/>
    </source>
</evidence>
<evidence type="ECO:0000256" key="1">
    <source>
        <dbReference type="ARBA" id="ARBA00001971"/>
    </source>
</evidence>
<dbReference type="AlphaFoldDB" id="A0AAV8YEV5"/>
<comment type="subcellular location">
    <subcellularLocation>
        <location evidence="3">Endoplasmic reticulum membrane</location>
        <topology evidence="3">Peripheral membrane protein</topology>
    </subcellularLocation>
    <subcellularLocation>
        <location evidence="2">Microsome membrane</location>
        <topology evidence="2">Peripheral membrane protein</topology>
    </subcellularLocation>
</comment>
<keyword evidence="16" id="KW-1133">Transmembrane helix</keyword>
<evidence type="ECO:0000256" key="9">
    <source>
        <dbReference type="ARBA" id="ARBA00023002"/>
    </source>
</evidence>
<dbReference type="InterPro" id="IPR036396">
    <property type="entry name" value="Cyt_P450_sf"/>
</dbReference>
<dbReference type="SUPFAM" id="SSF48264">
    <property type="entry name" value="Cytochrome P450"/>
    <property type="match status" value="1"/>
</dbReference>
<evidence type="ECO:0000256" key="15">
    <source>
        <dbReference type="SAM" id="MobiDB-lite"/>
    </source>
</evidence>
<evidence type="ECO:0008006" key="19">
    <source>
        <dbReference type="Google" id="ProtNLM"/>
    </source>
</evidence>
<organism evidence="17 18">
    <name type="scientific">Rhamnusium bicolor</name>
    <dbReference type="NCBI Taxonomy" id="1586634"/>
    <lineage>
        <taxon>Eukaryota</taxon>
        <taxon>Metazoa</taxon>
        <taxon>Ecdysozoa</taxon>
        <taxon>Arthropoda</taxon>
        <taxon>Hexapoda</taxon>
        <taxon>Insecta</taxon>
        <taxon>Pterygota</taxon>
        <taxon>Neoptera</taxon>
        <taxon>Endopterygota</taxon>
        <taxon>Coleoptera</taxon>
        <taxon>Polyphaga</taxon>
        <taxon>Cucujiformia</taxon>
        <taxon>Chrysomeloidea</taxon>
        <taxon>Cerambycidae</taxon>
        <taxon>Lepturinae</taxon>
        <taxon>Rhagiini</taxon>
        <taxon>Rhamnusium</taxon>
    </lineage>
</organism>
<reference evidence="17" key="1">
    <citation type="journal article" date="2023" name="Insect Mol. Biol.">
        <title>Genome sequencing provides insights into the evolution of gene families encoding plant cell wall-degrading enzymes in longhorned beetles.</title>
        <authorList>
            <person name="Shin N.R."/>
            <person name="Okamura Y."/>
            <person name="Kirsch R."/>
            <person name="Pauchet Y."/>
        </authorList>
    </citation>
    <scope>NUCLEOTIDE SEQUENCE</scope>
    <source>
        <strain evidence="17">RBIC_L_NR</strain>
    </source>
</reference>
<evidence type="ECO:0000256" key="4">
    <source>
        <dbReference type="ARBA" id="ARBA00010617"/>
    </source>
</evidence>
<comment type="similarity">
    <text evidence="4 14">Belongs to the cytochrome P450 family.</text>
</comment>
<evidence type="ECO:0000256" key="16">
    <source>
        <dbReference type="SAM" id="Phobius"/>
    </source>
</evidence>
<dbReference type="InterPro" id="IPR017972">
    <property type="entry name" value="Cyt_P450_CS"/>
</dbReference>
<dbReference type="GO" id="GO:0016705">
    <property type="term" value="F:oxidoreductase activity, acting on paired donors, with incorporation or reduction of molecular oxygen"/>
    <property type="evidence" value="ECO:0007669"/>
    <property type="project" value="InterPro"/>
</dbReference>
<dbReference type="PRINTS" id="PR00385">
    <property type="entry name" value="P450"/>
</dbReference>
<dbReference type="PRINTS" id="PR00463">
    <property type="entry name" value="EP450I"/>
</dbReference>
<evidence type="ECO:0000256" key="12">
    <source>
        <dbReference type="ARBA" id="ARBA00023136"/>
    </source>
</evidence>
<dbReference type="GO" id="GO:0005789">
    <property type="term" value="C:endoplasmic reticulum membrane"/>
    <property type="evidence" value="ECO:0007669"/>
    <property type="project" value="UniProtKB-SubCell"/>
</dbReference>
<dbReference type="EMBL" id="JANEYF010002227">
    <property type="protein sequence ID" value="KAJ8949550.1"/>
    <property type="molecule type" value="Genomic_DNA"/>
</dbReference>
<proteinExistence type="inferred from homology"/>
<gene>
    <name evidence="17" type="ORF">NQ314_008179</name>
</gene>
<dbReference type="InterPro" id="IPR001128">
    <property type="entry name" value="Cyt_P450"/>
</dbReference>
<evidence type="ECO:0000256" key="6">
    <source>
        <dbReference type="ARBA" id="ARBA00022723"/>
    </source>
</evidence>
<dbReference type="GO" id="GO:0020037">
    <property type="term" value="F:heme binding"/>
    <property type="evidence" value="ECO:0007669"/>
    <property type="project" value="InterPro"/>
</dbReference>
<keyword evidence="7" id="KW-0256">Endoplasmic reticulum</keyword>
<keyword evidence="11 14" id="KW-0503">Monooxygenase</keyword>
<evidence type="ECO:0000256" key="14">
    <source>
        <dbReference type="RuleBase" id="RU000461"/>
    </source>
</evidence>
<keyword evidence="12 16" id="KW-0472">Membrane</keyword>
<keyword evidence="5 13" id="KW-0349">Heme</keyword>
<sequence length="513" mass="59351">MERARERSQKRRNNETGNRNCRQDDARRDSQLNNLLHLLFFSRKIMVISTSLFWDLLGVVTALLVIGYAYFKWAYLYWKRRNIPYLEPSLPFGNFFNLWKRDVAFGDWIQRIYKEGKSKGYKYFGVYILSSPILIVTDLELAKHVMTKDFSNFVDRGVYTNEVDDPLSEHLFATTGKKWRNLRVKLTPTFTSGKLKAMFQTLVDCGLILEKYIEDISESKEASDVKEILGCYSTDIIGSCAFGLDCNSFKEPNSPFRVYGKRAFFQNTIETIRNIFSLNYPNIARALHLRAFPKDVTNFFKKTVEDTIAYREKNNVTRKDFLQLLIEVMNKKVPNGHQGDGNTLTMDEVAAQSFVFFLAGFETSSTTATFALYSLATHPEIQDKLREEIHRVLERHNDQITYDSLSEMKYMKQVIDGEDVIIEKDTQVFIPIIGYQHDEEYFNNPEAFDPDRFSEENKKKIPQYSNMPFGEGPRVCIGERFGIMQTKVALTCILRKSKATLNKKNKGSLGNGS</sequence>
<feature type="region of interest" description="Disordered" evidence="15">
    <location>
        <begin position="1"/>
        <end position="24"/>
    </location>
</feature>
<evidence type="ECO:0000256" key="7">
    <source>
        <dbReference type="ARBA" id="ARBA00022824"/>
    </source>
</evidence>
<feature type="binding site" description="axial binding residue" evidence="13">
    <location>
        <position position="476"/>
    </location>
    <ligand>
        <name>heme</name>
        <dbReference type="ChEBI" id="CHEBI:30413"/>
    </ligand>
    <ligandPart>
        <name>Fe</name>
        <dbReference type="ChEBI" id="CHEBI:18248"/>
    </ligandPart>
</feature>